<name>A0A8C0XD02_CASCN</name>
<feature type="signal peptide" evidence="1">
    <location>
        <begin position="1"/>
        <end position="22"/>
    </location>
</feature>
<keyword evidence="1" id="KW-0732">Signal</keyword>
<organism evidence="2">
    <name type="scientific">Castor canadensis</name>
    <name type="common">American beaver</name>
    <dbReference type="NCBI Taxonomy" id="51338"/>
    <lineage>
        <taxon>Eukaryota</taxon>
        <taxon>Metazoa</taxon>
        <taxon>Chordata</taxon>
        <taxon>Craniata</taxon>
        <taxon>Vertebrata</taxon>
        <taxon>Euteleostomi</taxon>
        <taxon>Mammalia</taxon>
        <taxon>Eutheria</taxon>
        <taxon>Euarchontoglires</taxon>
        <taxon>Glires</taxon>
        <taxon>Rodentia</taxon>
        <taxon>Castorimorpha</taxon>
        <taxon>Castoridae</taxon>
        <taxon>Castor</taxon>
    </lineage>
</organism>
<accession>A0A8C0XD02</accession>
<dbReference type="Ensembl" id="ENSCCNT00000031820.1">
    <property type="protein sequence ID" value="ENSCCNP00000024987.1"/>
    <property type="gene ID" value="ENSCCNG00000024425.1"/>
</dbReference>
<evidence type="ECO:0000256" key="1">
    <source>
        <dbReference type="SAM" id="SignalP"/>
    </source>
</evidence>
<sequence>MAGQRVLLLVGFFFPGILFSESAKILTLSAFGGSHYLLMDRASQILQKHGHQVTMLWKGNFISSKEISYQVISWLLSENQKEELRKNLDFYSGKICGWMLANLYLPAILSLTLTLY</sequence>
<proteinExistence type="predicted"/>
<reference evidence="2" key="1">
    <citation type="submission" date="2023-09" db="UniProtKB">
        <authorList>
            <consortium name="Ensembl"/>
        </authorList>
    </citation>
    <scope>IDENTIFICATION</scope>
</reference>
<protein>
    <submittedName>
        <fullName evidence="2">Uncharacterized protein</fullName>
    </submittedName>
</protein>
<evidence type="ECO:0000313" key="2">
    <source>
        <dbReference type="Ensembl" id="ENSCCNP00000024987.1"/>
    </source>
</evidence>
<feature type="chain" id="PRO_5034412620" evidence="1">
    <location>
        <begin position="23"/>
        <end position="116"/>
    </location>
</feature>
<dbReference type="AlphaFoldDB" id="A0A8C0XD02"/>